<reference evidence="4" key="2">
    <citation type="submission" date="2025-09" db="UniProtKB">
        <authorList>
            <consortium name="Ensembl"/>
        </authorList>
    </citation>
    <scope>IDENTIFICATION</scope>
</reference>
<dbReference type="InterPro" id="IPR016186">
    <property type="entry name" value="C-type_lectin-like/link_sf"/>
</dbReference>
<evidence type="ECO:0000313" key="5">
    <source>
        <dbReference type="Proteomes" id="UP000261480"/>
    </source>
</evidence>
<dbReference type="SUPFAM" id="SSF56436">
    <property type="entry name" value="C-type lectin-like"/>
    <property type="match status" value="1"/>
</dbReference>
<feature type="domain" description="C-type lectin" evidence="3">
    <location>
        <begin position="129"/>
        <end position="227"/>
    </location>
</feature>
<dbReference type="SMART" id="SM00034">
    <property type="entry name" value="CLECT"/>
    <property type="match status" value="1"/>
</dbReference>
<name>A0A3B3YCJ5_9TELE</name>
<dbReference type="PANTHER" id="PTHR45710">
    <property type="entry name" value="C-TYPE LECTIN DOMAIN-CONTAINING PROTEIN 180"/>
    <property type="match status" value="1"/>
</dbReference>
<dbReference type="Proteomes" id="UP000261480">
    <property type="component" value="Unplaced"/>
</dbReference>
<evidence type="ECO:0000256" key="2">
    <source>
        <dbReference type="SAM" id="Phobius"/>
    </source>
</evidence>
<keyword evidence="2" id="KW-1133">Transmembrane helix</keyword>
<accession>A0A3B3YCJ5</accession>
<feature type="transmembrane region" description="Helical" evidence="2">
    <location>
        <begin position="77"/>
        <end position="100"/>
    </location>
</feature>
<dbReference type="InterPro" id="IPR001304">
    <property type="entry name" value="C-type_lectin-like"/>
</dbReference>
<dbReference type="Pfam" id="PF00059">
    <property type="entry name" value="Lectin_C"/>
    <property type="match status" value="1"/>
</dbReference>
<evidence type="ECO:0000313" key="4">
    <source>
        <dbReference type="Ensembl" id="ENSPMEP00000025076.1"/>
    </source>
</evidence>
<dbReference type="Gene3D" id="3.10.100.10">
    <property type="entry name" value="Mannose-Binding Protein A, subunit A"/>
    <property type="match status" value="1"/>
</dbReference>
<keyword evidence="5" id="KW-1185">Reference proteome</keyword>
<dbReference type="InterPro" id="IPR050828">
    <property type="entry name" value="C-type_lectin/matrix_domain"/>
</dbReference>
<keyword evidence="2" id="KW-0812">Transmembrane</keyword>
<sequence>MSCNIYEDPDKTMKVRYSKEVRGKGRKVEKEEKEEKVVDIYESAETLTCHRVNPSRNARGVRTQKRPPTIQRNWYKVATVTLGLLCLLLLAGISVLLTLLIRLKPKEHSMCQNQGQENQNQTEWQELLRESHFYYASTEKKNWTESRKDCMSRGGDLAILNNKEKQGMIERMKIHGDSWIGLQSSNEWTAKWKWVDGTDLAYGSWRDGVNVKTEPESKAFTDQQGLWLYDKTGLKYWICEKKNVQYLGDLKPGKNISKT</sequence>
<dbReference type="STRING" id="48701.ENSPMEP00000025076"/>
<comment type="subcellular location">
    <subcellularLocation>
        <location evidence="1">Cell membrane</location>
        <topology evidence="1">Single-pass type II membrane protein</topology>
    </subcellularLocation>
</comment>
<proteinExistence type="predicted"/>
<evidence type="ECO:0000256" key="1">
    <source>
        <dbReference type="ARBA" id="ARBA00004401"/>
    </source>
</evidence>
<reference evidence="4" key="1">
    <citation type="submission" date="2025-08" db="UniProtKB">
        <authorList>
            <consortium name="Ensembl"/>
        </authorList>
    </citation>
    <scope>IDENTIFICATION</scope>
</reference>
<dbReference type="PANTHER" id="PTHR45710:SF36">
    <property type="entry name" value="C-TYPE LECTIN DOMAIN-CONTAINING PROTEIN"/>
    <property type="match status" value="1"/>
</dbReference>
<dbReference type="GO" id="GO:0005886">
    <property type="term" value="C:plasma membrane"/>
    <property type="evidence" value="ECO:0007669"/>
    <property type="project" value="UniProtKB-SubCell"/>
</dbReference>
<dbReference type="AlphaFoldDB" id="A0A3B3YCJ5"/>
<protein>
    <recommendedName>
        <fullName evidence="3">C-type lectin domain-containing protein</fullName>
    </recommendedName>
</protein>
<keyword evidence="2" id="KW-0472">Membrane</keyword>
<dbReference type="Ensembl" id="ENSPMET00000005986.1">
    <property type="protein sequence ID" value="ENSPMEP00000025076.1"/>
    <property type="gene ID" value="ENSPMEG00000007819.1"/>
</dbReference>
<organism evidence="4 5">
    <name type="scientific">Poecilia mexicana</name>
    <dbReference type="NCBI Taxonomy" id="48701"/>
    <lineage>
        <taxon>Eukaryota</taxon>
        <taxon>Metazoa</taxon>
        <taxon>Chordata</taxon>
        <taxon>Craniata</taxon>
        <taxon>Vertebrata</taxon>
        <taxon>Euteleostomi</taxon>
        <taxon>Actinopterygii</taxon>
        <taxon>Neopterygii</taxon>
        <taxon>Teleostei</taxon>
        <taxon>Neoteleostei</taxon>
        <taxon>Acanthomorphata</taxon>
        <taxon>Ovalentaria</taxon>
        <taxon>Atherinomorphae</taxon>
        <taxon>Cyprinodontiformes</taxon>
        <taxon>Poeciliidae</taxon>
        <taxon>Poeciliinae</taxon>
        <taxon>Poecilia</taxon>
    </lineage>
</organism>
<dbReference type="PROSITE" id="PS50041">
    <property type="entry name" value="C_TYPE_LECTIN_2"/>
    <property type="match status" value="1"/>
</dbReference>
<dbReference type="InterPro" id="IPR016187">
    <property type="entry name" value="CTDL_fold"/>
</dbReference>
<evidence type="ECO:0000259" key="3">
    <source>
        <dbReference type="PROSITE" id="PS50041"/>
    </source>
</evidence>